<evidence type="ECO:0000313" key="6">
    <source>
        <dbReference type="EMBL" id="KAJ6798721.1"/>
    </source>
</evidence>
<dbReference type="InterPro" id="IPR021039">
    <property type="entry name" value="Fe-S-bd_prot_LdpA_C"/>
</dbReference>
<evidence type="ECO:0000256" key="3">
    <source>
        <dbReference type="ARBA" id="ARBA00023004"/>
    </source>
</evidence>
<dbReference type="InterPro" id="IPR017900">
    <property type="entry name" value="4Fe4S_Fe_S_CS"/>
</dbReference>
<keyword evidence="2" id="KW-0479">Metal-binding</keyword>
<dbReference type="EMBL" id="JANAVB010040218">
    <property type="protein sequence ID" value="KAJ6798721.1"/>
    <property type="molecule type" value="Genomic_DNA"/>
</dbReference>
<dbReference type="InterPro" id="IPR057431">
    <property type="entry name" value="LdpA_Fe-S-bd"/>
</dbReference>
<evidence type="ECO:0000313" key="7">
    <source>
        <dbReference type="Proteomes" id="UP001140949"/>
    </source>
</evidence>
<dbReference type="GO" id="GO:0051539">
    <property type="term" value="F:4 iron, 4 sulfur cluster binding"/>
    <property type="evidence" value="ECO:0007669"/>
    <property type="project" value="UniProtKB-KW"/>
</dbReference>
<keyword evidence="1" id="KW-0004">4Fe-4S</keyword>
<keyword evidence="3" id="KW-0408">Iron</keyword>
<organism evidence="6 7">
    <name type="scientific">Iris pallida</name>
    <name type="common">Sweet iris</name>
    <dbReference type="NCBI Taxonomy" id="29817"/>
    <lineage>
        <taxon>Eukaryota</taxon>
        <taxon>Viridiplantae</taxon>
        <taxon>Streptophyta</taxon>
        <taxon>Embryophyta</taxon>
        <taxon>Tracheophyta</taxon>
        <taxon>Spermatophyta</taxon>
        <taxon>Magnoliopsida</taxon>
        <taxon>Liliopsida</taxon>
        <taxon>Asparagales</taxon>
        <taxon>Iridaceae</taxon>
        <taxon>Iridoideae</taxon>
        <taxon>Irideae</taxon>
        <taxon>Iris</taxon>
    </lineage>
</organism>
<evidence type="ECO:0000256" key="2">
    <source>
        <dbReference type="ARBA" id="ARBA00022723"/>
    </source>
</evidence>
<proteinExistence type="predicted"/>
<dbReference type="InterPro" id="IPR050157">
    <property type="entry name" value="PSI_iron-sulfur_center"/>
</dbReference>
<gene>
    <name evidence="6" type="ORF">M6B38_210650</name>
</gene>
<keyword evidence="7" id="KW-1185">Reference proteome</keyword>
<evidence type="ECO:0000256" key="1">
    <source>
        <dbReference type="ARBA" id="ARBA00022485"/>
    </source>
</evidence>
<feature type="domain" description="4Fe-4S ferredoxin-type" evidence="5">
    <location>
        <begin position="174"/>
        <end position="203"/>
    </location>
</feature>
<evidence type="ECO:0000259" key="5">
    <source>
        <dbReference type="PROSITE" id="PS51379"/>
    </source>
</evidence>
<dbReference type="SUPFAM" id="SSF54862">
    <property type="entry name" value="4Fe-4S ferredoxins"/>
    <property type="match status" value="1"/>
</dbReference>
<evidence type="ECO:0000256" key="4">
    <source>
        <dbReference type="ARBA" id="ARBA00023014"/>
    </source>
</evidence>
<dbReference type="Pfam" id="PF12617">
    <property type="entry name" value="LdpA_C"/>
    <property type="match status" value="1"/>
</dbReference>
<sequence length="422" mass="45637">MAIPTLACSCSLPPPPPLLRPIKTLAESVVRSPPPPTPAPSALHRPVESLRRGDWVKLICGAGFEDAADVRNLSLVYTLAGVDCIDCAAEASVVSAVNEGIDAALSIASVGRPWVMISVNDDREDVHFRKAEFNPEDCPVDCSRPCERVCPANAISLQRVSGEDEYTRNTTIKVQGGVITERCYGCGRCFPVCPYDKIRSVTYVRDPTSTCELLKRDDVDAIEIHTSGRRTDLFNELWNSLSNSVGHVKLVAVSLPDVGESTVSVMNTMYSIMKARLQCYNLWQLDGRPMSGDIGRGATREAIAFAVHMAAKRDKPHGFCQLAGGTNSHTVDSLKRVGLFQATTIPETFPDIATSLIGCPQAVIGGIAYGGYARKIVGRVLSKLPMHDGHAHIEDYPGFLLEALREALALVGPVKSFNLPPL</sequence>
<feature type="domain" description="4Fe-4S ferredoxin-type" evidence="5">
    <location>
        <begin position="129"/>
        <end position="160"/>
    </location>
</feature>
<dbReference type="Proteomes" id="UP001140949">
    <property type="component" value="Unassembled WGS sequence"/>
</dbReference>
<reference evidence="6" key="1">
    <citation type="journal article" date="2023" name="GigaByte">
        <title>Genome assembly of the bearded iris, Iris pallida Lam.</title>
        <authorList>
            <person name="Bruccoleri R.E."/>
            <person name="Oakeley E.J."/>
            <person name="Faust A.M.E."/>
            <person name="Altorfer M."/>
            <person name="Dessus-Babus S."/>
            <person name="Burckhardt D."/>
            <person name="Oertli M."/>
            <person name="Naumann U."/>
            <person name="Petersen F."/>
            <person name="Wong J."/>
        </authorList>
    </citation>
    <scope>NUCLEOTIDE SEQUENCE</scope>
    <source>
        <strain evidence="6">GSM-AAB239-AS_SAM_17_03QT</strain>
    </source>
</reference>
<dbReference type="PROSITE" id="PS51379">
    <property type="entry name" value="4FE4S_FER_2"/>
    <property type="match status" value="2"/>
</dbReference>
<dbReference type="Gene3D" id="3.30.70.20">
    <property type="match status" value="1"/>
</dbReference>
<dbReference type="Pfam" id="PF25160">
    <property type="entry name" value="LdpA_Fe-S-bd"/>
    <property type="match status" value="1"/>
</dbReference>
<reference evidence="6" key="2">
    <citation type="submission" date="2023-04" db="EMBL/GenBank/DDBJ databases">
        <authorList>
            <person name="Bruccoleri R.E."/>
            <person name="Oakeley E.J."/>
            <person name="Faust A.-M."/>
            <person name="Dessus-Babus S."/>
            <person name="Altorfer M."/>
            <person name="Burckhardt D."/>
            <person name="Oertli M."/>
            <person name="Naumann U."/>
            <person name="Petersen F."/>
            <person name="Wong J."/>
        </authorList>
    </citation>
    <scope>NUCLEOTIDE SEQUENCE</scope>
    <source>
        <strain evidence="6">GSM-AAB239-AS_SAM_17_03QT</strain>
        <tissue evidence="6">Leaf</tissue>
    </source>
</reference>
<name>A0AAX6E411_IRIPA</name>
<comment type="caution">
    <text evidence="6">The sequence shown here is derived from an EMBL/GenBank/DDBJ whole genome shotgun (WGS) entry which is preliminary data.</text>
</comment>
<dbReference type="PROSITE" id="PS00198">
    <property type="entry name" value="4FE4S_FER_1"/>
    <property type="match status" value="1"/>
</dbReference>
<accession>A0AAX6E411</accession>
<dbReference type="PANTHER" id="PTHR24960:SF79">
    <property type="entry name" value="PHOTOSYSTEM I IRON-SULFUR CENTER"/>
    <property type="match status" value="1"/>
</dbReference>
<dbReference type="AlphaFoldDB" id="A0AAX6E411"/>
<dbReference type="PANTHER" id="PTHR24960">
    <property type="entry name" value="PHOTOSYSTEM I IRON-SULFUR CENTER-RELATED"/>
    <property type="match status" value="1"/>
</dbReference>
<dbReference type="InterPro" id="IPR017896">
    <property type="entry name" value="4Fe4S_Fe-S-bd"/>
</dbReference>
<keyword evidence="4" id="KW-0411">Iron-sulfur</keyword>
<protein>
    <recommendedName>
        <fullName evidence="5">4Fe-4S ferredoxin-type domain-containing protein</fullName>
    </recommendedName>
</protein>
<dbReference type="GO" id="GO:0046872">
    <property type="term" value="F:metal ion binding"/>
    <property type="evidence" value="ECO:0007669"/>
    <property type="project" value="UniProtKB-KW"/>
</dbReference>